<evidence type="ECO:0000313" key="3">
    <source>
        <dbReference type="Proteomes" id="UP000070501"/>
    </source>
</evidence>
<accession>A0A136IKE5</accession>
<dbReference type="AlphaFoldDB" id="A0A136IKE5"/>
<evidence type="ECO:0000313" key="2">
    <source>
        <dbReference type="EMBL" id="KXJ85442.1"/>
    </source>
</evidence>
<dbReference type="EMBL" id="KQ964282">
    <property type="protein sequence ID" value="KXJ85442.1"/>
    <property type="molecule type" value="Genomic_DNA"/>
</dbReference>
<dbReference type="OrthoDB" id="2828454at2759"/>
<feature type="region of interest" description="Disordered" evidence="1">
    <location>
        <begin position="22"/>
        <end position="52"/>
    </location>
</feature>
<dbReference type="InterPro" id="IPR036452">
    <property type="entry name" value="Ribo_hydro-like"/>
</dbReference>
<reference evidence="3" key="1">
    <citation type="submission" date="2016-02" db="EMBL/GenBank/DDBJ databases">
        <title>Draft genome sequence of Microdochium bolleyi, a fungal endophyte of beachgrass.</title>
        <authorList>
            <consortium name="DOE Joint Genome Institute"/>
            <person name="David A.S."/>
            <person name="May G."/>
            <person name="Haridas S."/>
            <person name="Lim J."/>
            <person name="Wang M."/>
            <person name="Labutti K."/>
            <person name="Lipzen A."/>
            <person name="Barry K."/>
            <person name="Grigoriev I.V."/>
        </authorList>
    </citation>
    <scope>NUCLEOTIDE SEQUENCE [LARGE SCALE GENOMIC DNA]</scope>
    <source>
        <strain evidence="3">J235TASD1</strain>
    </source>
</reference>
<keyword evidence="3" id="KW-1185">Reference proteome</keyword>
<evidence type="ECO:0000256" key="1">
    <source>
        <dbReference type="SAM" id="MobiDB-lite"/>
    </source>
</evidence>
<organism evidence="2 3">
    <name type="scientific">Microdochium bolleyi</name>
    <dbReference type="NCBI Taxonomy" id="196109"/>
    <lineage>
        <taxon>Eukaryota</taxon>
        <taxon>Fungi</taxon>
        <taxon>Dikarya</taxon>
        <taxon>Ascomycota</taxon>
        <taxon>Pezizomycotina</taxon>
        <taxon>Sordariomycetes</taxon>
        <taxon>Xylariomycetidae</taxon>
        <taxon>Xylariales</taxon>
        <taxon>Microdochiaceae</taxon>
        <taxon>Microdochium</taxon>
    </lineage>
</organism>
<protein>
    <submittedName>
        <fullName evidence="2">Uncharacterized protein</fullName>
    </submittedName>
</protein>
<proteinExistence type="predicted"/>
<dbReference type="Proteomes" id="UP000070501">
    <property type="component" value="Unassembled WGS sequence"/>
</dbReference>
<dbReference type="GO" id="GO:0016799">
    <property type="term" value="F:hydrolase activity, hydrolyzing N-glycosyl compounds"/>
    <property type="evidence" value="ECO:0007669"/>
    <property type="project" value="InterPro"/>
</dbReference>
<gene>
    <name evidence="2" type="ORF">Micbo1qcDRAFT_169437</name>
</gene>
<dbReference type="InParanoid" id="A0A136IKE5"/>
<name>A0A136IKE5_9PEZI</name>
<sequence>MGIDSTLITSCLRRVKSVFTSSSSTTTDMAAPTAEQAGSHQDKPGPVPQDPVLPDYPVFVDIPDVDNVLCCLSVIRRNPERRINIVLTPRPVDFAVKPYGTNRDRIMRELWRITDEPDDGLRNRLAVRRIMTPFGSPPDWVKDLEDPIAREYFLRPDKLFRDDDANKIKSDTRLYMQVSAYRFASFLRGRGIHHSRYRFFWSEDSMGRVAPGMRHATHVPDYTYGFDDKLLAEHNAALEIQDDDQRANELRTLCTTYVEAEKGKWAAVGVKTSILGTLNDLMEEQSMVLPDDAEVKITIGGGFTEVVTYLRNKKLWNEKVRRRAWITAMAGYIKGEGNILANQFNISIDLSSAWEFFALVQEMQIPTLLVPTELVKDPAWRLTEAQLKDVFEGHPAVLEAFSNFTSQAKALESITLFDWVTAIVPYILHLLETRKVVPIIATESWTTSEPFATDVPVKDEEGKIIRMETKMKVRTTMVPVEVNPQPETIPPSTDAPSVMLRFKEASPGQESYVRMCWTTNKELIRPFQEGEIKLMKEDLDSSRDTVLNMVAVN</sequence>
<dbReference type="Gene3D" id="3.90.245.10">
    <property type="entry name" value="Ribonucleoside hydrolase-like"/>
    <property type="match status" value="1"/>
</dbReference>